<evidence type="ECO:0000313" key="3">
    <source>
        <dbReference type="Proteomes" id="UP000177372"/>
    </source>
</evidence>
<dbReference type="STRING" id="1798512.A3A39_03580"/>
<dbReference type="PANTHER" id="PTHR34504:SF4">
    <property type="entry name" value="ANTITOXIN HICB"/>
    <property type="match status" value="1"/>
</dbReference>
<feature type="domain" description="HicB-like antitoxin of toxin-antitoxin system" evidence="1">
    <location>
        <begin position="7"/>
        <end position="71"/>
    </location>
</feature>
<dbReference type="SUPFAM" id="SSF143100">
    <property type="entry name" value="TTHA1013/TTHA0281-like"/>
    <property type="match status" value="1"/>
</dbReference>
<dbReference type="InterPro" id="IPR031807">
    <property type="entry name" value="HicB-like"/>
</dbReference>
<evidence type="ECO:0000313" key="2">
    <source>
        <dbReference type="EMBL" id="OGG79172.1"/>
    </source>
</evidence>
<organism evidence="2 3">
    <name type="scientific">Candidatus Kaiserbacteria bacterium RIFCSPLOWO2_01_FULL_54_13</name>
    <dbReference type="NCBI Taxonomy" id="1798512"/>
    <lineage>
        <taxon>Bacteria</taxon>
        <taxon>Candidatus Kaiseribacteriota</taxon>
    </lineage>
</organism>
<reference evidence="2 3" key="1">
    <citation type="journal article" date="2016" name="Nat. Commun.">
        <title>Thousands of microbial genomes shed light on interconnected biogeochemical processes in an aquifer system.</title>
        <authorList>
            <person name="Anantharaman K."/>
            <person name="Brown C.T."/>
            <person name="Hug L.A."/>
            <person name="Sharon I."/>
            <person name="Castelle C.J."/>
            <person name="Probst A.J."/>
            <person name="Thomas B.C."/>
            <person name="Singh A."/>
            <person name="Wilkins M.J."/>
            <person name="Karaoz U."/>
            <person name="Brodie E.L."/>
            <person name="Williams K.H."/>
            <person name="Hubbard S.S."/>
            <person name="Banfield J.F."/>
        </authorList>
    </citation>
    <scope>NUCLEOTIDE SEQUENCE [LARGE SCALE GENOMIC DNA]</scope>
</reference>
<dbReference type="Pfam" id="PF15919">
    <property type="entry name" value="HicB_lk_antitox"/>
    <property type="match status" value="1"/>
</dbReference>
<dbReference type="PANTHER" id="PTHR34504">
    <property type="entry name" value="ANTITOXIN HICB"/>
    <property type="match status" value="1"/>
</dbReference>
<dbReference type="InterPro" id="IPR051404">
    <property type="entry name" value="TA_system_antitoxin"/>
</dbReference>
<dbReference type="EMBL" id="MFLZ01000041">
    <property type="protein sequence ID" value="OGG79172.1"/>
    <property type="molecule type" value="Genomic_DNA"/>
</dbReference>
<gene>
    <name evidence="2" type="ORF">A3A39_03580</name>
</gene>
<proteinExistence type="predicted"/>
<evidence type="ECO:0000259" key="1">
    <source>
        <dbReference type="Pfam" id="PF15919"/>
    </source>
</evidence>
<name>A0A1F6EZY3_9BACT</name>
<protein>
    <recommendedName>
        <fullName evidence="1">HicB-like antitoxin of toxin-antitoxin system domain-containing protein</fullName>
    </recommendedName>
</protein>
<dbReference type="Gene3D" id="3.30.160.250">
    <property type="match status" value="1"/>
</dbReference>
<dbReference type="AlphaFoldDB" id="A0A1F6EZY3"/>
<dbReference type="Proteomes" id="UP000177372">
    <property type="component" value="Unassembled WGS sequence"/>
</dbReference>
<sequence length="81" mass="9062">MKTFSFRAIIEPDTPKGFHGFVPLLPGLHTQGATLAQVKANLREAILCHVQGLQRDRERIPQDEDALEVVQSFSESEFVTV</sequence>
<comment type="caution">
    <text evidence="2">The sequence shown here is derived from an EMBL/GenBank/DDBJ whole genome shotgun (WGS) entry which is preliminary data.</text>
</comment>
<dbReference type="InterPro" id="IPR035069">
    <property type="entry name" value="TTHA1013/TTHA0281-like"/>
</dbReference>
<accession>A0A1F6EZY3</accession>